<accession>A0A2X1QSL2</accession>
<gene>
    <name evidence="1" type="ORF">NCTC11872_03037</name>
</gene>
<dbReference type="SUPFAM" id="SSF48452">
    <property type="entry name" value="TPR-like"/>
    <property type="match status" value="1"/>
</dbReference>
<reference evidence="1 2" key="1">
    <citation type="submission" date="2018-06" db="EMBL/GenBank/DDBJ databases">
        <authorList>
            <consortium name="Pathogen Informatics"/>
            <person name="Doyle S."/>
        </authorList>
    </citation>
    <scope>NUCLEOTIDE SEQUENCE [LARGE SCALE GENOMIC DNA]</scope>
    <source>
        <strain evidence="1 2">NCTC11872</strain>
    </source>
</reference>
<dbReference type="Gene3D" id="1.25.40.10">
    <property type="entry name" value="Tetratricopeptide repeat domain"/>
    <property type="match status" value="1"/>
</dbReference>
<name>A0A2X1QSL2_HAEIF</name>
<dbReference type="AlphaFoldDB" id="A0A2X1QSL2"/>
<evidence type="ECO:0000313" key="2">
    <source>
        <dbReference type="Proteomes" id="UP000249936"/>
    </source>
</evidence>
<organism evidence="1 2">
    <name type="scientific">Haemophilus influenzae</name>
    <dbReference type="NCBI Taxonomy" id="727"/>
    <lineage>
        <taxon>Bacteria</taxon>
        <taxon>Pseudomonadati</taxon>
        <taxon>Pseudomonadota</taxon>
        <taxon>Gammaproteobacteria</taxon>
        <taxon>Pasteurellales</taxon>
        <taxon>Pasteurellaceae</taxon>
        <taxon>Haemophilus</taxon>
    </lineage>
</organism>
<dbReference type="EMBL" id="UASK01000017">
    <property type="protein sequence ID" value="SPX43372.1"/>
    <property type="molecule type" value="Genomic_DNA"/>
</dbReference>
<dbReference type="InterPro" id="IPR011990">
    <property type="entry name" value="TPR-like_helical_dom_sf"/>
</dbReference>
<evidence type="ECO:0000313" key="1">
    <source>
        <dbReference type="EMBL" id="SPX43372.1"/>
    </source>
</evidence>
<dbReference type="Proteomes" id="UP000249936">
    <property type="component" value="Unassembled WGS sequence"/>
</dbReference>
<sequence length="172" mass="20064">MIELLFLLLPIAAAYGWYMGRRSAKKDQDDISNKLSRDYVTGVNFLLSNQTDKAVDLFLDMLQKQEIENEIESHSQFEAELTLGNLFRSRGEVDRALRIHQALDLSPNYTFEQKLLAKQQLARDFMVVGFFDRAENLYILLVDEPEFAENALQQLLVIYQKTKEWKKSSQYC</sequence>
<proteinExistence type="predicted"/>
<protein>
    <submittedName>
        <fullName evidence="1">Tetratricopeptide repeat protein</fullName>
    </submittedName>
</protein>